<evidence type="ECO:0000256" key="5">
    <source>
        <dbReference type="ARBA" id="ARBA00023002"/>
    </source>
</evidence>
<keyword evidence="5" id="KW-0560">Oxidoreductase</keyword>
<dbReference type="InterPro" id="IPR050416">
    <property type="entry name" value="FAD-linked_Oxidoreductase"/>
</dbReference>
<comment type="caution">
    <text evidence="7">The sequence shown here is derived from an EMBL/GenBank/DDBJ whole genome shotgun (WGS) entry which is preliminary data.</text>
</comment>
<evidence type="ECO:0000313" key="7">
    <source>
        <dbReference type="EMBL" id="KAK9834480.1"/>
    </source>
</evidence>
<dbReference type="GO" id="GO:0016491">
    <property type="term" value="F:oxidoreductase activity"/>
    <property type="evidence" value="ECO:0007669"/>
    <property type="project" value="UniProtKB-KW"/>
</dbReference>
<sequence length="460" mass="48635">MCIRLPTISYSERCMRVKHKIPCPRTATQCLLRFFSQEAPRTFTAVNIARKNNLTIAAQGGGGGYRNWRAAADGITVDLSSMRGVIVDPKQKLAIVQGGALGGDLLHEAAVWGLGASWGDANVTGMGLALGGGIGLSMRAHGLVCDSILGVQLVLANGSVVAVSDAAHPELMRAIRGAGTVFGIITELTFRLFNGIDSVYAGNLMLPDDNQHSTFRFAMNWTVHALEAAPGLGIETWLLPSPAPPLGGLTWVTANYFGPETLEQKAEIFAPLRAIGPVQDALGPPQTFVGVNEFVGAFVSSPAVKGAKSFFLNALMSKDQVVNGGVDVMLAAYDTAVAGLGGAPVVILTDWFGPAIENTPSMTPFKGAYMHFFISFQAPAAPTQGLELLSQLAGMLEGHVESVFPYANLATDPNSSDHLATALGGMANLERVRLLKGQIDPGNLFKNHQFQGLLPLFPQI</sequence>
<dbReference type="EMBL" id="JALJOS010000009">
    <property type="protein sequence ID" value="KAK9834480.1"/>
    <property type="molecule type" value="Genomic_DNA"/>
</dbReference>
<comment type="cofactor">
    <cofactor evidence="1">
        <name>FAD</name>
        <dbReference type="ChEBI" id="CHEBI:57692"/>
    </cofactor>
</comment>
<dbReference type="PANTHER" id="PTHR42973">
    <property type="entry name" value="BINDING OXIDOREDUCTASE, PUTATIVE (AFU_ORTHOLOGUE AFUA_1G17690)-RELATED"/>
    <property type="match status" value="1"/>
</dbReference>
<dbReference type="PANTHER" id="PTHR42973:SF39">
    <property type="entry name" value="FAD-BINDING PCMH-TYPE DOMAIN-CONTAINING PROTEIN"/>
    <property type="match status" value="1"/>
</dbReference>
<protein>
    <recommendedName>
        <fullName evidence="6">FAD-binding PCMH-type domain-containing protein</fullName>
    </recommendedName>
</protein>
<dbReference type="InterPro" id="IPR016169">
    <property type="entry name" value="FAD-bd_PCMH_sub2"/>
</dbReference>
<proteinExistence type="inferred from homology"/>
<dbReference type="AlphaFoldDB" id="A0AAW1RKF6"/>
<evidence type="ECO:0000256" key="4">
    <source>
        <dbReference type="ARBA" id="ARBA00022827"/>
    </source>
</evidence>
<feature type="domain" description="FAD-binding PCMH-type" evidence="6">
    <location>
        <begin position="26"/>
        <end position="195"/>
    </location>
</feature>
<evidence type="ECO:0000256" key="3">
    <source>
        <dbReference type="ARBA" id="ARBA00022630"/>
    </source>
</evidence>
<reference evidence="7 8" key="1">
    <citation type="journal article" date="2024" name="Nat. Commun.">
        <title>Phylogenomics reveals the evolutionary origins of lichenization in chlorophyte algae.</title>
        <authorList>
            <person name="Puginier C."/>
            <person name="Libourel C."/>
            <person name="Otte J."/>
            <person name="Skaloud P."/>
            <person name="Haon M."/>
            <person name="Grisel S."/>
            <person name="Petersen M."/>
            <person name="Berrin J.G."/>
            <person name="Delaux P.M."/>
            <person name="Dal Grande F."/>
            <person name="Keller J."/>
        </authorList>
    </citation>
    <scope>NUCLEOTIDE SEQUENCE [LARGE SCALE GENOMIC DNA]</scope>
    <source>
        <strain evidence="7 8">SAG 2145</strain>
    </source>
</reference>
<dbReference type="PROSITE" id="PS51387">
    <property type="entry name" value="FAD_PCMH"/>
    <property type="match status" value="1"/>
</dbReference>
<dbReference type="InterPro" id="IPR016166">
    <property type="entry name" value="FAD-bd_PCMH"/>
</dbReference>
<evidence type="ECO:0000259" key="6">
    <source>
        <dbReference type="PROSITE" id="PS51387"/>
    </source>
</evidence>
<dbReference type="GO" id="GO:0071949">
    <property type="term" value="F:FAD binding"/>
    <property type="evidence" value="ECO:0007669"/>
    <property type="project" value="InterPro"/>
</dbReference>
<dbReference type="Pfam" id="PF01565">
    <property type="entry name" value="FAD_binding_4"/>
    <property type="match status" value="1"/>
</dbReference>
<keyword evidence="4" id="KW-0274">FAD</keyword>
<organism evidence="7 8">
    <name type="scientific">Apatococcus lobatus</name>
    <dbReference type="NCBI Taxonomy" id="904363"/>
    <lineage>
        <taxon>Eukaryota</taxon>
        <taxon>Viridiplantae</taxon>
        <taxon>Chlorophyta</taxon>
        <taxon>core chlorophytes</taxon>
        <taxon>Trebouxiophyceae</taxon>
        <taxon>Chlorellales</taxon>
        <taxon>Chlorellaceae</taxon>
        <taxon>Apatococcus</taxon>
    </lineage>
</organism>
<name>A0AAW1RKF6_9CHLO</name>
<gene>
    <name evidence="7" type="ORF">WJX74_002648</name>
</gene>
<evidence type="ECO:0000313" key="8">
    <source>
        <dbReference type="Proteomes" id="UP001438707"/>
    </source>
</evidence>
<comment type="similarity">
    <text evidence="2">Belongs to the oxygen-dependent FAD-linked oxidoreductase family.</text>
</comment>
<dbReference type="InterPro" id="IPR006094">
    <property type="entry name" value="Oxid_FAD_bind_N"/>
</dbReference>
<accession>A0AAW1RKF6</accession>
<keyword evidence="8" id="KW-1185">Reference proteome</keyword>
<evidence type="ECO:0000256" key="1">
    <source>
        <dbReference type="ARBA" id="ARBA00001974"/>
    </source>
</evidence>
<keyword evidence="3" id="KW-0285">Flavoprotein</keyword>
<evidence type="ECO:0000256" key="2">
    <source>
        <dbReference type="ARBA" id="ARBA00005466"/>
    </source>
</evidence>
<dbReference type="InterPro" id="IPR036318">
    <property type="entry name" value="FAD-bd_PCMH-like_sf"/>
</dbReference>
<dbReference type="Gene3D" id="3.30.465.10">
    <property type="match status" value="1"/>
</dbReference>
<dbReference type="SUPFAM" id="SSF56176">
    <property type="entry name" value="FAD-binding/transporter-associated domain-like"/>
    <property type="match status" value="1"/>
</dbReference>
<dbReference type="Proteomes" id="UP001438707">
    <property type="component" value="Unassembled WGS sequence"/>
</dbReference>
<dbReference type="Gene3D" id="3.40.462.20">
    <property type="match status" value="1"/>
</dbReference>